<feature type="coiled-coil region" evidence="1">
    <location>
        <begin position="71"/>
        <end position="98"/>
    </location>
</feature>
<gene>
    <name evidence="2" type="ORF">lacNasYZ03_13080</name>
</gene>
<dbReference type="Pfam" id="PF04977">
    <property type="entry name" value="DivIC"/>
    <property type="match status" value="1"/>
</dbReference>
<proteinExistence type="predicted"/>
<evidence type="ECO:0000256" key="1">
    <source>
        <dbReference type="SAM" id="Coils"/>
    </source>
</evidence>
<protein>
    <submittedName>
        <fullName evidence="2">Septation inhibitor protein</fullName>
    </submittedName>
</protein>
<keyword evidence="3" id="KW-1185">Reference proteome</keyword>
<reference evidence="3" key="1">
    <citation type="submission" date="2021-01" db="EMBL/GenBank/DDBJ databases">
        <title>Draft genome sequence of Nasalis larvatus strain YZ03.</title>
        <authorList>
            <person name="Suzuki-Hashido N."/>
            <person name="Tsuchida S."/>
            <person name="Hayakawa T."/>
        </authorList>
    </citation>
    <scope>NUCLEOTIDE SEQUENCE [LARGE SCALE GENOMIC DNA]</scope>
    <source>
        <strain evidence="3">YZ03</strain>
    </source>
</reference>
<dbReference type="InterPro" id="IPR007060">
    <property type="entry name" value="FtsL/DivIC"/>
</dbReference>
<name>A0ABQ3W503_9LACO</name>
<accession>A0ABQ3W503</accession>
<comment type="caution">
    <text evidence="2">The sequence shown here is derived from an EMBL/GenBank/DDBJ whole genome shotgun (WGS) entry which is preliminary data.</text>
</comment>
<organism evidence="2 3">
    <name type="scientific">Lactobacillus nasalidis</name>
    <dbReference type="NCBI Taxonomy" id="2797258"/>
    <lineage>
        <taxon>Bacteria</taxon>
        <taxon>Bacillati</taxon>
        <taxon>Bacillota</taxon>
        <taxon>Bacilli</taxon>
        <taxon>Lactobacillales</taxon>
        <taxon>Lactobacillaceae</taxon>
        <taxon>Lactobacillus</taxon>
    </lineage>
</organism>
<dbReference type="InterPro" id="IPR039076">
    <property type="entry name" value="DivIC"/>
</dbReference>
<dbReference type="PANTHER" id="PTHR40027:SF1">
    <property type="entry name" value="CELL DIVISION PROTEIN DIVIC"/>
    <property type="match status" value="1"/>
</dbReference>
<dbReference type="PANTHER" id="PTHR40027">
    <property type="entry name" value="CELL DIVISION PROTEIN DIVIC"/>
    <property type="match status" value="1"/>
</dbReference>
<keyword evidence="1" id="KW-0175">Coiled coil</keyword>
<dbReference type="EMBL" id="BOCI01000347">
    <property type="protein sequence ID" value="GHW01621.1"/>
    <property type="molecule type" value="Genomic_DNA"/>
</dbReference>
<sequence length="127" mass="14909">MMGNNKQKRQNVTPLRPDREVNRLKKRQIKFREVHRVRRNRIIALILLAFAVLGFQLAVTKARTAKIEKQVSQSQTALAKAKSTKKKLTNERDDMKDSDYVAKVIRYKYKYTKSGERVYNIKEKGDN</sequence>
<evidence type="ECO:0000313" key="3">
    <source>
        <dbReference type="Proteomes" id="UP000616547"/>
    </source>
</evidence>
<evidence type="ECO:0000313" key="2">
    <source>
        <dbReference type="EMBL" id="GHW01621.1"/>
    </source>
</evidence>
<dbReference type="Proteomes" id="UP000616547">
    <property type="component" value="Unassembled WGS sequence"/>
</dbReference>